<sequence length="118" mass="13738">MDLEKVIPIKLNSLNDLVRLAATISSPQAMMYILKFKYRNKLVLGVLGVFRDYYKLYGLPMFYYYTLEKEDAEKVIDKNYIIITSDNEKIEFSKHPKPGLSIPMITLAEKPLFIPELD</sequence>
<protein>
    <recommendedName>
        <fullName evidence="3">Cren protein</fullName>
    </recommendedName>
</protein>
<reference evidence="1 2" key="2">
    <citation type="journal article" date="2009" name="Stand. Genomic Sci.">
        <title>Complete genome sequence of Staphylothermus marinus Stetter and Fiala 1986 type strain F1.</title>
        <authorList>
            <person name="Anderson I.J."/>
            <person name="Sun H."/>
            <person name="Lapidus A."/>
            <person name="Copeland A."/>
            <person name="Glavina Del Rio T."/>
            <person name="Tice H."/>
            <person name="Dalin E."/>
            <person name="Lucas S."/>
            <person name="Barry K."/>
            <person name="Land M."/>
            <person name="Richardson P."/>
            <person name="Huber H."/>
            <person name="Kyrpides N.C."/>
        </authorList>
    </citation>
    <scope>NUCLEOTIDE SEQUENCE [LARGE SCALE GENOMIC DNA]</scope>
    <source>
        <strain evidence="2">ATCC 43588 / DSM 3639 / JCM 9404 / F1</strain>
    </source>
</reference>
<dbReference type="AlphaFoldDB" id="A3DNK5"/>
<accession>A3DNK5</accession>
<reference evidence="2" key="1">
    <citation type="journal article" date="2009" name="BMC Genomics">
        <title>The complete genome sequence of Staphylothermus marinus reveals differences in sulfur metabolism among heterotrophic Crenarchaeota.</title>
        <authorList>
            <person name="Anderson I.J."/>
            <person name="Dharmarajan L."/>
            <person name="Rodriguez J."/>
            <person name="Hooper S."/>
            <person name="Porat I."/>
            <person name="Ulrich L.E."/>
            <person name="Elkins J.G."/>
            <person name="Mavromatis K."/>
            <person name="Sun H."/>
            <person name="Land M."/>
            <person name="Lapidus A."/>
            <person name="Lucas S."/>
            <person name="Barry K."/>
            <person name="Huber H."/>
            <person name="Zhulin I.B."/>
            <person name="Whitman W.B."/>
            <person name="Mukhopadhyay B."/>
            <person name="Woese C."/>
            <person name="Bristow J."/>
            <person name="Kyrpides N."/>
        </authorList>
    </citation>
    <scope>NUCLEOTIDE SEQUENCE [LARGE SCALE GENOMIC DNA]</scope>
    <source>
        <strain evidence="2">ATCC 43588 / DSM 3639 / JCM 9404 / F1</strain>
    </source>
</reference>
<name>A3DNK5_STAMF</name>
<dbReference type="eggNOG" id="arCOG04275">
    <property type="taxonomic scope" value="Archaea"/>
</dbReference>
<organism evidence="1 2">
    <name type="scientific">Staphylothermus marinus (strain ATCC 43588 / DSM 3639 / JCM 9404 / F1)</name>
    <dbReference type="NCBI Taxonomy" id="399550"/>
    <lineage>
        <taxon>Archaea</taxon>
        <taxon>Thermoproteota</taxon>
        <taxon>Thermoprotei</taxon>
        <taxon>Desulfurococcales</taxon>
        <taxon>Desulfurococcaceae</taxon>
        <taxon>Staphylothermus</taxon>
    </lineage>
</organism>
<dbReference type="STRING" id="399550.Smar_1119"/>
<gene>
    <name evidence="1" type="ordered locus">Smar_1119</name>
</gene>
<keyword evidence="2" id="KW-1185">Reference proteome</keyword>
<dbReference type="KEGG" id="smr:Smar_1119"/>
<dbReference type="HOGENOM" id="CLU_168009_0_0_2"/>
<dbReference type="EMBL" id="CP000575">
    <property type="protein sequence ID" value="ABN70215.1"/>
    <property type="molecule type" value="Genomic_DNA"/>
</dbReference>
<dbReference type="OrthoDB" id="14523at2157"/>
<dbReference type="Proteomes" id="UP000000254">
    <property type="component" value="Chromosome"/>
</dbReference>
<proteinExistence type="predicted"/>
<dbReference type="GeneID" id="4907555"/>
<dbReference type="RefSeq" id="WP_011839406.1">
    <property type="nucleotide sequence ID" value="NC_009033.1"/>
</dbReference>
<evidence type="ECO:0008006" key="3">
    <source>
        <dbReference type="Google" id="ProtNLM"/>
    </source>
</evidence>
<evidence type="ECO:0000313" key="2">
    <source>
        <dbReference type="Proteomes" id="UP000000254"/>
    </source>
</evidence>
<evidence type="ECO:0000313" key="1">
    <source>
        <dbReference type="EMBL" id="ABN70215.1"/>
    </source>
</evidence>